<evidence type="ECO:0000313" key="3">
    <source>
        <dbReference type="EMBL" id="PHT74007.1"/>
    </source>
</evidence>
<protein>
    <recommendedName>
        <fullName evidence="2">NB-ARC domain-containing protein</fullName>
    </recommendedName>
</protein>
<dbReference type="InterPro" id="IPR002182">
    <property type="entry name" value="NB-ARC"/>
</dbReference>
<dbReference type="AlphaFoldDB" id="A0A2G2YW64"/>
<keyword evidence="4" id="KW-1185">Reference proteome</keyword>
<evidence type="ECO:0000256" key="1">
    <source>
        <dbReference type="ARBA" id="ARBA00022821"/>
    </source>
</evidence>
<dbReference type="PANTHER" id="PTHR36766:SF44">
    <property type="entry name" value="NBS-CODING RESISTANCE GENE ANALOG"/>
    <property type="match status" value="1"/>
</dbReference>
<dbReference type="OMA" id="HLERIRC"/>
<gene>
    <name evidence="3" type="ORF">T459_21284</name>
</gene>
<evidence type="ECO:0000313" key="4">
    <source>
        <dbReference type="Proteomes" id="UP000222542"/>
    </source>
</evidence>
<name>A0A2G2YW64_CAPAN</name>
<dbReference type="SUPFAM" id="SSF52540">
    <property type="entry name" value="P-loop containing nucleoside triphosphate hydrolases"/>
    <property type="match status" value="1"/>
</dbReference>
<dbReference type="Pfam" id="PF00931">
    <property type="entry name" value="NB-ARC"/>
    <property type="match status" value="1"/>
</dbReference>
<comment type="caution">
    <text evidence="3">The sequence shown here is derived from an EMBL/GenBank/DDBJ whole genome shotgun (WGS) entry which is preliminary data.</text>
</comment>
<proteinExistence type="predicted"/>
<dbReference type="PANTHER" id="PTHR36766">
    <property type="entry name" value="PLANT BROAD-SPECTRUM MILDEW RESISTANCE PROTEIN RPW8"/>
    <property type="match status" value="1"/>
</dbReference>
<reference evidence="3 4" key="2">
    <citation type="journal article" date="2017" name="Genome Biol.">
        <title>New reference genome sequences of hot pepper reveal the massive evolution of plant disease-resistance genes by retroduplication.</title>
        <authorList>
            <person name="Kim S."/>
            <person name="Park J."/>
            <person name="Yeom S.I."/>
            <person name="Kim Y.M."/>
            <person name="Seo E."/>
            <person name="Kim K.T."/>
            <person name="Kim M.S."/>
            <person name="Lee J.M."/>
            <person name="Cheong K."/>
            <person name="Shin H.S."/>
            <person name="Kim S.B."/>
            <person name="Han K."/>
            <person name="Lee J."/>
            <person name="Park M."/>
            <person name="Lee H.A."/>
            <person name="Lee H.Y."/>
            <person name="Lee Y."/>
            <person name="Oh S."/>
            <person name="Lee J.H."/>
            <person name="Choi E."/>
            <person name="Choi E."/>
            <person name="Lee S.E."/>
            <person name="Jeon J."/>
            <person name="Kim H."/>
            <person name="Choi G."/>
            <person name="Song H."/>
            <person name="Lee J."/>
            <person name="Lee S.C."/>
            <person name="Kwon J.K."/>
            <person name="Lee H.Y."/>
            <person name="Koo N."/>
            <person name="Hong Y."/>
            <person name="Kim R.W."/>
            <person name="Kang W.H."/>
            <person name="Huh J.H."/>
            <person name="Kang B.C."/>
            <person name="Yang T.J."/>
            <person name="Lee Y.H."/>
            <person name="Bennetzen J.L."/>
            <person name="Choi D."/>
        </authorList>
    </citation>
    <scope>NUCLEOTIDE SEQUENCE [LARGE SCALE GENOMIC DNA]</scope>
    <source>
        <strain evidence="4">cv. CM334</strain>
    </source>
</reference>
<evidence type="ECO:0000259" key="2">
    <source>
        <dbReference type="Pfam" id="PF00931"/>
    </source>
</evidence>
<dbReference type="STRING" id="4072.A0A2G2YW64"/>
<reference evidence="3 4" key="1">
    <citation type="journal article" date="2014" name="Nat. Genet.">
        <title>Genome sequence of the hot pepper provides insights into the evolution of pungency in Capsicum species.</title>
        <authorList>
            <person name="Kim S."/>
            <person name="Park M."/>
            <person name="Yeom S.I."/>
            <person name="Kim Y.M."/>
            <person name="Lee J.M."/>
            <person name="Lee H.A."/>
            <person name="Seo E."/>
            <person name="Choi J."/>
            <person name="Cheong K."/>
            <person name="Kim K.T."/>
            <person name="Jung K."/>
            <person name="Lee G.W."/>
            <person name="Oh S.K."/>
            <person name="Bae C."/>
            <person name="Kim S.B."/>
            <person name="Lee H.Y."/>
            <person name="Kim S.Y."/>
            <person name="Kim M.S."/>
            <person name="Kang B.C."/>
            <person name="Jo Y.D."/>
            <person name="Yang H.B."/>
            <person name="Jeong H.J."/>
            <person name="Kang W.H."/>
            <person name="Kwon J.K."/>
            <person name="Shin C."/>
            <person name="Lim J.Y."/>
            <person name="Park J.H."/>
            <person name="Huh J.H."/>
            <person name="Kim J.S."/>
            <person name="Kim B.D."/>
            <person name="Cohen O."/>
            <person name="Paran I."/>
            <person name="Suh M.C."/>
            <person name="Lee S.B."/>
            <person name="Kim Y.K."/>
            <person name="Shin Y."/>
            <person name="Noh S.J."/>
            <person name="Park J."/>
            <person name="Seo Y.S."/>
            <person name="Kwon S.Y."/>
            <person name="Kim H.A."/>
            <person name="Park J.M."/>
            <person name="Kim H.J."/>
            <person name="Choi S.B."/>
            <person name="Bosland P.W."/>
            <person name="Reeves G."/>
            <person name="Jo S.H."/>
            <person name="Lee B.W."/>
            <person name="Cho H.T."/>
            <person name="Choi H.S."/>
            <person name="Lee M.S."/>
            <person name="Yu Y."/>
            <person name="Do Choi Y."/>
            <person name="Park B.S."/>
            <person name="van Deynze A."/>
            <person name="Ashrafi H."/>
            <person name="Hill T."/>
            <person name="Kim W.T."/>
            <person name="Pai H.S."/>
            <person name="Ahn H.K."/>
            <person name="Yeam I."/>
            <person name="Giovannoni J.J."/>
            <person name="Rose J.K."/>
            <person name="Sorensen I."/>
            <person name="Lee S.J."/>
            <person name="Kim R.W."/>
            <person name="Choi I.Y."/>
            <person name="Choi B.S."/>
            <person name="Lim J.S."/>
            <person name="Lee Y.H."/>
            <person name="Choi D."/>
        </authorList>
    </citation>
    <scope>NUCLEOTIDE SEQUENCE [LARGE SCALE GENOMIC DNA]</scope>
    <source>
        <strain evidence="4">cv. CM334</strain>
    </source>
</reference>
<dbReference type="Proteomes" id="UP000222542">
    <property type="component" value="Unassembled WGS sequence"/>
</dbReference>
<accession>A0A2G2YW64</accession>
<dbReference type="GO" id="GO:0006952">
    <property type="term" value="P:defense response"/>
    <property type="evidence" value="ECO:0007669"/>
    <property type="project" value="UniProtKB-KW"/>
</dbReference>
<keyword evidence="1" id="KW-0611">Plant defense</keyword>
<sequence length="106" mass="12447">MGGIGKSTFAKKMYYDPSIVSFFDIRGWITASKDYNYRNILACLLQDAIGVKEKLDKFSDEDLEDHLQKGLKARRYLIVVDDIWSMEAWDEFKLGFQKTIIEVEYY</sequence>
<dbReference type="Gene3D" id="3.40.50.300">
    <property type="entry name" value="P-loop containing nucleotide triphosphate hydrolases"/>
    <property type="match status" value="1"/>
</dbReference>
<dbReference type="GO" id="GO:0043531">
    <property type="term" value="F:ADP binding"/>
    <property type="evidence" value="ECO:0007669"/>
    <property type="project" value="InterPro"/>
</dbReference>
<dbReference type="EMBL" id="AYRZ02000008">
    <property type="protein sequence ID" value="PHT74007.1"/>
    <property type="molecule type" value="Genomic_DNA"/>
</dbReference>
<dbReference type="InterPro" id="IPR027417">
    <property type="entry name" value="P-loop_NTPase"/>
</dbReference>
<feature type="domain" description="NB-ARC" evidence="2">
    <location>
        <begin position="1"/>
        <end position="97"/>
    </location>
</feature>
<organism evidence="3 4">
    <name type="scientific">Capsicum annuum</name>
    <name type="common">Capsicum pepper</name>
    <dbReference type="NCBI Taxonomy" id="4072"/>
    <lineage>
        <taxon>Eukaryota</taxon>
        <taxon>Viridiplantae</taxon>
        <taxon>Streptophyta</taxon>
        <taxon>Embryophyta</taxon>
        <taxon>Tracheophyta</taxon>
        <taxon>Spermatophyta</taxon>
        <taxon>Magnoliopsida</taxon>
        <taxon>eudicotyledons</taxon>
        <taxon>Gunneridae</taxon>
        <taxon>Pentapetalae</taxon>
        <taxon>asterids</taxon>
        <taxon>lamiids</taxon>
        <taxon>Solanales</taxon>
        <taxon>Solanaceae</taxon>
        <taxon>Solanoideae</taxon>
        <taxon>Capsiceae</taxon>
        <taxon>Capsicum</taxon>
    </lineage>
</organism>
<dbReference type="Gramene" id="PHT74007">
    <property type="protein sequence ID" value="PHT74007"/>
    <property type="gene ID" value="T459_21284"/>
</dbReference>